<dbReference type="Proteomes" id="UP001165121">
    <property type="component" value="Unassembled WGS sequence"/>
</dbReference>
<feature type="domain" description="PiggyBac transposable element-derived protein" evidence="1">
    <location>
        <begin position="39"/>
        <end position="119"/>
    </location>
</feature>
<evidence type="ECO:0000313" key="2">
    <source>
        <dbReference type="EMBL" id="GMF53765.1"/>
    </source>
</evidence>
<dbReference type="EMBL" id="BSXT01003350">
    <property type="protein sequence ID" value="GMF53765.1"/>
    <property type="molecule type" value="Genomic_DNA"/>
</dbReference>
<comment type="caution">
    <text evidence="2">The sequence shown here is derived from an EMBL/GenBank/DDBJ whole genome shotgun (WGS) entry which is preliminary data.</text>
</comment>
<evidence type="ECO:0000259" key="1">
    <source>
        <dbReference type="Pfam" id="PF13843"/>
    </source>
</evidence>
<organism evidence="2 3">
    <name type="scientific">Phytophthora fragariaefolia</name>
    <dbReference type="NCBI Taxonomy" id="1490495"/>
    <lineage>
        <taxon>Eukaryota</taxon>
        <taxon>Sar</taxon>
        <taxon>Stramenopiles</taxon>
        <taxon>Oomycota</taxon>
        <taxon>Peronosporomycetes</taxon>
        <taxon>Peronosporales</taxon>
        <taxon>Peronosporaceae</taxon>
        <taxon>Phytophthora</taxon>
    </lineage>
</organism>
<gene>
    <name evidence="2" type="ORF">Pfra01_002229500</name>
</gene>
<evidence type="ECO:0000313" key="3">
    <source>
        <dbReference type="Proteomes" id="UP001165121"/>
    </source>
</evidence>
<proteinExistence type="predicted"/>
<protein>
    <submittedName>
        <fullName evidence="2">Unnamed protein product</fullName>
    </submittedName>
</protein>
<accession>A0A9W7D1G7</accession>
<keyword evidence="3" id="KW-1185">Reference proteome</keyword>
<name>A0A9W7D1G7_9STRA</name>
<reference evidence="2" key="1">
    <citation type="submission" date="2023-04" db="EMBL/GenBank/DDBJ databases">
        <title>Phytophthora fragariaefolia NBRC 109709.</title>
        <authorList>
            <person name="Ichikawa N."/>
            <person name="Sato H."/>
            <person name="Tonouchi N."/>
        </authorList>
    </citation>
    <scope>NUCLEOTIDE SEQUENCE</scope>
    <source>
        <strain evidence="2">NBRC 109709</strain>
    </source>
</reference>
<dbReference type="Pfam" id="PF13843">
    <property type="entry name" value="DDE_Tnp_1_7"/>
    <property type="match status" value="1"/>
</dbReference>
<dbReference type="OrthoDB" id="108269at2759"/>
<sequence>MNAPIDLYEHEDKSIATCLLPEYQYVFAHSASSSFFAYIPSYFWKQVVLETNQYAATKSIRITSPFRLHELMTFIGIMFYMTLTDKGEYADYWGPHMEDAVFDRSSTSLDNVMSLNRFK</sequence>
<dbReference type="PANTHER" id="PTHR46599">
    <property type="entry name" value="PIGGYBAC TRANSPOSABLE ELEMENT-DERIVED PROTEIN 4"/>
    <property type="match status" value="1"/>
</dbReference>
<dbReference type="InterPro" id="IPR029526">
    <property type="entry name" value="PGBD"/>
</dbReference>
<dbReference type="AlphaFoldDB" id="A0A9W7D1G7"/>
<dbReference type="PANTHER" id="PTHR46599:SF3">
    <property type="entry name" value="PIGGYBAC TRANSPOSABLE ELEMENT-DERIVED PROTEIN 4"/>
    <property type="match status" value="1"/>
</dbReference>